<dbReference type="EMBL" id="BONZ01000121">
    <property type="protein sequence ID" value="GIH21246.1"/>
    <property type="molecule type" value="Genomic_DNA"/>
</dbReference>
<dbReference type="Proteomes" id="UP000642748">
    <property type="component" value="Unassembled WGS sequence"/>
</dbReference>
<name>A0A8J3R745_9ACTN</name>
<sequence>MTAETDRESWRRHFAEILVSGDPAEVDAATEAAVAATAVGADWAAANAAGKAAGKRFRAGTAKAGDARSAGGPSQDGRAKVWADDPAGREVAWPRQLATRLFATPERWGWQAAPGPLQVSEPAEPEPAPRPEWVEPPRPDTSALRVARSSAVTSLTVSVVVAVLAYTAYRSFQTKLEATVDEFGAETMKVYQVAVILAAAALGLYVVRRAAGVGKAVRDIRTFEIPHRAMLVVEKRRYREAVQAWEAAVRRFSAAAAESEQAATRQANGPQWFPVRPAVEPIRVDVVGGDPRRHGWASLLVTVGTSVLSARRQVTLLDFTGQDVGGGLLRVAEASGRVVRVADFDDGAGADLLASVPSQELPGCLARVMTGGDGGDKRQERALLTDVLRVVLECLGGDVSFARLAAGVRVLRQGTGDGLLSDAEVSSLVGRVAEVDQNEWTSRQLRFLASSLNTLQGFSSTGPRPPWGDGAVSLVITPGRRDDAKDLLDRMLVQLAQRAMERGGLRGVLAVAGADRLGAEDLGVLSDHARRAGVLLMLMIDQPQGDLEKTVGTGGVVCVMKMYNHRDANVAAEFVGRGYRFVVNQVTRQVGKSFTDSGGDSFAATTSQSGGTHRRRRYGWVSGTDISNSRGHTWTGTRGWQTGDSIGVSTASSRVYEFVVEPQQILGMPETAFLLVDNSGHGRRVVMADGNPGICLLDRVATVPADQ</sequence>
<feature type="compositionally biased region" description="Polar residues" evidence="1">
    <location>
        <begin position="597"/>
        <end position="611"/>
    </location>
</feature>
<comment type="caution">
    <text evidence="2">The sequence shown here is derived from an EMBL/GenBank/DDBJ whole genome shotgun (WGS) entry which is preliminary data.</text>
</comment>
<dbReference type="AlphaFoldDB" id="A0A8J3R745"/>
<evidence type="ECO:0000313" key="3">
    <source>
        <dbReference type="Proteomes" id="UP000642748"/>
    </source>
</evidence>
<organism evidence="2 3">
    <name type="scientific">Rugosimonospora africana</name>
    <dbReference type="NCBI Taxonomy" id="556532"/>
    <lineage>
        <taxon>Bacteria</taxon>
        <taxon>Bacillati</taxon>
        <taxon>Actinomycetota</taxon>
        <taxon>Actinomycetes</taxon>
        <taxon>Micromonosporales</taxon>
        <taxon>Micromonosporaceae</taxon>
        <taxon>Rugosimonospora</taxon>
    </lineage>
</organism>
<proteinExistence type="predicted"/>
<protein>
    <submittedName>
        <fullName evidence="2">Uncharacterized protein</fullName>
    </submittedName>
</protein>
<evidence type="ECO:0000256" key="1">
    <source>
        <dbReference type="SAM" id="MobiDB-lite"/>
    </source>
</evidence>
<dbReference type="RefSeq" id="WP_203924639.1">
    <property type="nucleotide sequence ID" value="NZ_BONZ01000121.1"/>
</dbReference>
<gene>
    <name evidence="2" type="ORF">Raf01_94180</name>
</gene>
<feature type="compositionally biased region" description="Basic and acidic residues" evidence="1">
    <location>
        <begin position="127"/>
        <end position="138"/>
    </location>
</feature>
<feature type="region of interest" description="Disordered" evidence="1">
    <location>
        <begin position="597"/>
        <end position="617"/>
    </location>
</feature>
<feature type="region of interest" description="Disordered" evidence="1">
    <location>
        <begin position="113"/>
        <end position="140"/>
    </location>
</feature>
<keyword evidence="3" id="KW-1185">Reference proteome</keyword>
<feature type="region of interest" description="Disordered" evidence="1">
    <location>
        <begin position="47"/>
        <end position="81"/>
    </location>
</feature>
<accession>A0A8J3R745</accession>
<evidence type="ECO:0000313" key="2">
    <source>
        <dbReference type="EMBL" id="GIH21246.1"/>
    </source>
</evidence>
<reference evidence="2" key="1">
    <citation type="submission" date="2021-01" db="EMBL/GenBank/DDBJ databases">
        <title>Whole genome shotgun sequence of Rugosimonospora africana NBRC 104875.</title>
        <authorList>
            <person name="Komaki H."/>
            <person name="Tamura T."/>
        </authorList>
    </citation>
    <scope>NUCLEOTIDE SEQUENCE</scope>
    <source>
        <strain evidence="2">NBRC 104875</strain>
    </source>
</reference>